<dbReference type="Gene3D" id="3.30.450.20">
    <property type="entry name" value="PAS domain"/>
    <property type="match status" value="1"/>
</dbReference>
<keyword evidence="12" id="KW-0675">Receptor</keyword>
<evidence type="ECO:0000256" key="10">
    <source>
        <dbReference type="ARBA" id="ARBA00023012"/>
    </source>
</evidence>
<evidence type="ECO:0000259" key="13">
    <source>
        <dbReference type="PROSITE" id="PS50046"/>
    </source>
</evidence>
<keyword evidence="16" id="KW-1185">Reference proteome</keyword>
<dbReference type="InterPro" id="IPR003661">
    <property type="entry name" value="HisK_dim/P_dom"/>
</dbReference>
<dbReference type="RefSeq" id="WP_166281371.1">
    <property type="nucleotide sequence ID" value="NZ_JTHE03000042.1"/>
</dbReference>
<dbReference type="SMART" id="SM00065">
    <property type="entry name" value="GAF"/>
    <property type="match status" value="1"/>
</dbReference>
<evidence type="ECO:0000256" key="1">
    <source>
        <dbReference type="ARBA" id="ARBA00000085"/>
    </source>
</evidence>
<dbReference type="InterPro" id="IPR036097">
    <property type="entry name" value="HisK_dim/P_sf"/>
</dbReference>
<keyword evidence="9" id="KW-0157">Chromophore</keyword>
<dbReference type="PROSITE" id="PS50109">
    <property type="entry name" value="HIS_KIN"/>
    <property type="match status" value="1"/>
</dbReference>
<keyword evidence="15" id="KW-0547">Nucleotide-binding</keyword>
<dbReference type="Pfam" id="PF01590">
    <property type="entry name" value="GAF"/>
    <property type="match status" value="1"/>
</dbReference>
<dbReference type="InterPro" id="IPR013515">
    <property type="entry name" value="Phytochrome_cen-reg"/>
</dbReference>
<dbReference type="SUPFAM" id="SSF55785">
    <property type="entry name" value="PYP-like sensor domain (PAS domain)"/>
    <property type="match status" value="1"/>
</dbReference>
<dbReference type="PROSITE" id="PS50046">
    <property type="entry name" value="PHYTOCHROME_2"/>
    <property type="match status" value="1"/>
</dbReference>
<evidence type="ECO:0000259" key="14">
    <source>
        <dbReference type="PROSITE" id="PS50109"/>
    </source>
</evidence>
<dbReference type="GO" id="GO:0000160">
    <property type="term" value="P:phosphorelay signal transduction system"/>
    <property type="evidence" value="ECO:0007669"/>
    <property type="project" value="UniProtKB-KW"/>
</dbReference>
<dbReference type="InterPro" id="IPR000014">
    <property type="entry name" value="PAS"/>
</dbReference>
<proteinExistence type="inferred from homology"/>
<evidence type="ECO:0000313" key="16">
    <source>
        <dbReference type="Proteomes" id="UP000031561"/>
    </source>
</evidence>
<feature type="domain" description="Phytochrome chromophore attachment site" evidence="13">
    <location>
        <begin position="157"/>
        <end position="320"/>
    </location>
</feature>
<keyword evidence="10" id="KW-0902">Two-component regulatory system</keyword>
<dbReference type="InterPro" id="IPR029016">
    <property type="entry name" value="GAF-like_dom_sf"/>
</dbReference>
<dbReference type="SUPFAM" id="SSF55874">
    <property type="entry name" value="ATPase domain of HSP90 chaperone/DNA topoisomerase II/histidine kinase"/>
    <property type="match status" value="1"/>
</dbReference>
<dbReference type="GO" id="GO:0005524">
    <property type="term" value="F:ATP binding"/>
    <property type="evidence" value="ECO:0007669"/>
    <property type="project" value="UniProtKB-KW"/>
</dbReference>
<dbReference type="InterPro" id="IPR043150">
    <property type="entry name" value="Phytochrome_PHY_sf"/>
</dbReference>
<keyword evidence="5" id="KW-0597">Phosphoprotein</keyword>
<comment type="caution">
    <text evidence="15">The sequence shown here is derived from an EMBL/GenBank/DDBJ whole genome shotgun (WGS) entry which is preliminary data.</text>
</comment>
<evidence type="ECO:0000256" key="4">
    <source>
        <dbReference type="ARBA" id="ARBA00022543"/>
    </source>
</evidence>
<dbReference type="Gene3D" id="3.30.565.10">
    <property type="entry name" value="Histidine kinase-like ATPase, C-terminal domain"/>
    <property type="match status" value="1"/>
</dbReference>
<dbReference type="EMBL" id="JTHE03000042">
    <property type="protein sequence ID" value="MCM1982537.1"/>
    <property type="molecule type" value="Genomic_DNA"/>
</dbReference>
<dbReference type="InterPro" id="IPR035965">
    <property type="entry name" value="PAS-like_dom_sf"/>
</dbReference>
<dbReference type="Pfam" id="PF02518">
    <property type="entry name" value="HATPase_c"/>
    <property type="match status" value="1"/>
</dbReference>
<evidence type="ECO:0000256" key="5">
    <source>
        <dbReference type="ARBA" id="ARBA00022553"/>
    </source>
</evidence>
<dbReference type="SUPFAM" id="SSF55781">
    <property type="entry name" value="GAF domain-like"/>
    <property type="match status" value="2"/>
</dbReference>
<dbReference type="Gene3D" id="3.30.450.40">
    <property type="match status" value="1"/>
</dbReference>
<dbReference type="InterPro" id="IPR004358">
    <property type="entry name" value="Sig_transdc_His_kin-like_C"/>
</dbReference>
<dbReference type="Pfam" id="PF00360">
    <property type="entry name" value="PHY"/>
    <property type="match status" value="1"/>
</dbReference>
<dbReference type="InterPro" id="IPR016132">
    <property type="entry name" value="Phyto_chromo_attachment"/>
</dbReference>
<evidence type="ECO:0000256" key="8">
    <source>
        <dbReference type="ARBA" id="ARBA00022777"/>
    </source>
</evidence>
<dbReference type="AlphaFoldDB" id="A0ABD4T1R9"/>
<keyword evidence="11" id="KW-0472">Membrane</keyword>
<dbReference type="CDD" id="cd00130">
    <property type="entry name" value="PAS"/>
    <property type="match status" value="1"/>
</dbReference>
<dbReference type="Gene3D" id="3.30.450.270">
    <property type="match status" value="1"/>
</dbReference>
<dbReference type="GO" id="GO:0004673">
    <property type="term" value="F:protein histidine kinase activity"/>
    <property type="evidence" value="ECO:0007669"/>
    <property type="project" value="UniProtKB-EC"/>
</dbReference>
<gene>
    <name evidence="15" type="ORF">QQ91_0006825</name>
</gene>
<keyword evidence="4" id="KW-0600">Photoreceptor protein</keyword>
<dbReference type="PANTHER" id="PTHR42878">
    <property type="entry name" value="TWO-COMPONENT HISTIDINE KINASE"/>
    <property type="match status" value="1"/>
</dbReference>
<evidence type="ECO:0000256" key="7">
    <source>
        <dbReference type="ARBA" id="ARBA00022679"/>
    </source>
</evidence>
<dbReference type="SUPFAM" id="SSF47384">
    <property type="entry name" value="Homodimeric domain of signal transducing histidine kinase"/>
    <property type="match status" value="1"/>
</dbReference>
<evidence type="ECO:0000256" key="2">
    <source>
        <dbReference type="ARBA" id="ARBA00006402"/>
    </source>
</evidence>
<dbReference type="Proteomes" id="UP000031561">
    <property type="component" value="Unassembled WGS sequence"/>
</dbReference>
<dbReference type="InterPro" id="IPR003018">
    <property type="entry name" value="GAF"/>
</dbReference>
<keyword evidence="15" id="KW-0067">ATP-binding</keyword>
<dbReference type="GO" id="GO:0016020">
    <property type="term" value="C:membrane"/>
    <property type="evidence" value="ECO:0007669"/>
    <property type="project" value="UniProtKB-SubCell"/>
</dbReference>
<evidence type="ECO:0000313" key="15">
    <source>
        <dbReference type="EMBL" id="MCM1982537.1"/>
    </source>
</evidence>
<reference evidence="15 16" key="1">
    <citation type="journal article" date="2015" name="Genome Announc.">
        <title>Draft Genome Sequence of Filamentous Marine Cyanobacterium Lyngbya confervoides Strain BDU141951.</title>
        <authorList>
            <person name="Chandrababunaidu M.M."/>
            <person name="Sen D."/>
            <person name="Tripathy S."/>
        </authorList>
    </citation>
    <scope>NUCLEOTIDE SEQUENCE [LARGE SCALE GENOMIC DNA]</scope>
    <source>
        <strain evidence="15 16">BDU141951</strain>
    </source>
</reference>
<comment type="catalytic activity">
    <reaction evidence="1">
        <text>ATP + protein L-histidine = ADP + protein N-phospho-L-histidine.</text>
        <dbReference type="EC" id="2.7.13.3"/>
    </reaction>
</comment>
<accession>A0ABD4T1R9</accession>
<evidence type="ECO:0000256" key="3">
    <source>
        <dbReference type="ARBA" id="ARBA00012438"/>
    </source>
</evidence>
<evidence type="ECO:0000256" key="12">
    <source>
        <dbReference type="ARBA" id="ARBA00023170"/>
    </source>
</evidence>
<dbReference type="GO" id="GO:0009881">
    <property type="term" value="F:photoreceptor activity"/>
    <property type="evidence" value="ECO:0007669"/>
    <property type="project" value="UniProtKB-KW"/>
</dbReference>
<evidence type="ECO:0000256" key="11">
    <source>
        <dbReference type="ARBA" id="ARBA00023136"/>
    </source>
</evidence>
<dbReference type="PANTHER" id="PTHR42878:SF15">
    <property type="entry name" value="BACTERIOPHYTOCHROME"/>
    <property type="match status" value="1"/>
</dbReference>
<dbReference type="SMART" id="SM00388">
    <property type="entry name" value="HisKA"/>
    <property type="match status" value="1"/>
</dbReference>
<dbReference type="PRINTS" id="PR00344">
    <property type="entry name" value="BCTRLSENSOR"/>
</dbReference>
<keyword evidence="8" id="KW-0418">Kinase</keyword>
<dbReference type="Pfam" id="PF08446">
    <property type="entry name" value="PAS_2"/>
    <property type="match status" value="1"/>
</dbReference>
<dbReference type="InterPro" id="IPR005467">
    <property type="entry name" value="His_kinase_dom"/>
</dbReference>
<dbReference type="EC" id="2.7.13.3" evidence="3"/>
<evidence type="ECO:0000256" key="6">
    <source>
        <dbReference type="ARBA" id="ARBA00022606"/>
    </source>
</evidence>
<sequence length="768" mass="85815">MSRAGDRPSFVSNYVDDAGLRCPGTIQPHGMLMWVPTLEGRIEWVSENLPHFLGISPAHLLGQPLGRLFSPATLGQIRQRFQAPGGANYCDCTTLQWSDPCAGLDRSSWDRSQTVDLSAHPASQGVILELEPALPQSTLRLTAQLQALFHQIHQACSVDELLLVAVQSLQTLTDFERVMAYRFDSQGAGEVVAEVKPTQGAIAYQGLHFPATDVPEVARRLYLQGMLRYIPDLMAPSVPLIPHHSHLLETPLDLSGASLRSVDDCCRAYHQNMGVRALLVVPIRVNRQLWGLMTCHHPQPGQVSMAQRHQVSLLGQHLSATLSTLISAETVTYQTHLKHLQTRLIQSLSESERFSEVLMQPDLKILELVRAQGAAICLGNGITLVGETPEAEEVFALLQWADPQVQEFIFHTHELPHCFPPAQAYADKASGVLLLKISETQKFSMLWFRPEVVQTVHWAENPAKAGQIPPPGQMGPRQSFARWQELIQHTAVPWQPSEVENALGLRAAISGIALRKADELAQINQELARSNEELSSFTYAASHDLKEPLRGIYNYTTFLLEDYAEVLDEAGIDRMKALLRLTRRMDQLIDALLKFSQMRQTDLNIREVDLNLVVQSVSELMRMSRPNLTFDLQIPRSLPRVRADKLLLNELFSNLISNALKYNEADLKVVEVGYVLPGEMAPYALGSIPKSSIRGKMLLYVRDNGIGIRPHHRQTIFRLFKRLHSRHRFGGGTGAGLTIVKKIVERHGGMVWVESQVGQGSTFWFTLT</sequence>
<dbReference type="Pfam" id="PF00512">
    <property type="entry name" value="HisKA"/>
    <property type="match status" value="1"/>
</dbReference>
<evidence type="ECO:0000256" key="9">
    <source>
        <dbReference type="ARBA" id="ARBA00022991"/>
    </source>
</evidence>
<dbReference type="SMART" id="SM00387">
    <property type="entry name" value="HATPase_c"/>
    <property type="match status" value="1"/>
</dbReference>
<name>A0ABD4T1R9_9CYAN</name>
<feature type="domain" description="Histidine kinase" evidence="14">
    <location>
        <begin position="540"/>
        <end position="768"/>
    </location>
</feature>
<keyword evidence="7" id="KW-0808">Transferase</keyword>
<keyword evidence="6" id="KW-0716">Sensory transduction</keyword>
<comment type="similarity">
    <text evidence="2">In the N-terminal section; belongs to the phytochrome family.</text>
</comment>
<dbReference type="InterPro" id="IPR050351">
    <property type="entry name" value="BphY/WalK/GraS-like"/>
</dbReference>
<dbReference type="InterPro" id="IPR036890">
    <property type="entry name" value="HATPase_C_sf"/>
</dbReference>
<dbReference type="Gene3D" id="1.10.287.130">
    <property type="match status" value="1"/>
</dbReference>
<dbReference type="CDD" id="cd00082">
    <property type="entry name" value="HisKA"/>
    <property type="match status" value="1"/>
</dbReference>
<organism evidence="15 16">
    <name type="scientific">Lyngbya confervoides BDU141951</name>
    <dbReference type="NCBI Taxonomy" id="1574623"/>
    <lineage>
        <taxon>Bacteria</taxon>
        <taxon>Bacillati</taxon>
        <taxon>Cyanobacteriota</taxon>
        <taxon>Cyanophyceae</taxon>
        <taxon>Oscillatoriophycideae</taxon>
        <taxon>Oscillatoriales</taxon>
        <taxon>Microcoleaceae</taxon>
        <taxon>Lyngbya</taxon>
    </lineage>
</organism>
<dbReference type="InterPro" id="IPR013654">
    <property type="entry name" value="PAS_2"/>
</dbReference>
<dbReference type="InterPro" id="IPR003594">
    <property type="entry name" value="HATPase_dom"/>
</dbReference>
<protein>
    <recommendedName>
        <fullName evidence="3">histidine kinase</fullName>
        <ecNumber evidence="3">2.7.13.3</ecNumber>
    </recommendedName>
</protein>